<gene>
    <name evidence="3" type="ORF">QBC47DRAFT_378589</name>
</gene>
<protein>
    <submittedName>
        <fullName evidence="3">Uncharacterized protein</fullName>
    </submittedName>
</protein>
<feature type="compositionally biased region" description="Low complexity" evidence="1">
    <location>
        <begin position="52"/>
        <end position="61"/>
    </location>
</feature>
<feature type="compositionally biased region" description="Basic and acidic residues" evidence="1">
    <location>
        <begin position="141"/>
        <end position="152"/>
    </location>
</feature>
<reference evidence="3" key="1">
    <citation type="submission" date="2023-06" db="EMBL/GenBank/DDBJ databases">
        <title>Genome-scale phylogeny and comparative genomics of the fungal order Sordariales.</title>
        <authorList>
            <consortium name="Lawrence Berkeley National Laboratory"/>
            <person name="Hensen N."/>
            <person name="Bonometti L."/>
            <person name="Westerberg I."/>
            <person name="Brannstrom I.O."/>
            <person name="Guillou S."/>
            <person name="Cros-Aarteil S."/>
            <person name="Calhoun S."/>
            <person name="Haridas S."/>
            <person name="Kuo A."/>
            <person name="Mondo S."/>
            <person name="Pangilinan J."/>
            <person name="Riley R."/>
            <person name="Labutti K."/>
            <person name="Andreopoulos B."/>
            <person name="Lipzen A."/>
            <person name="Chen C."/>
            <person name="Yanf M."/>
            <person name="Daum C."/>
            <person name="Ng V."/>
            <person name="Clum A."/>
            <person name="Steindorff A."/>
            <person name="Ohm R."/>
            <person name="Martin F."/>
            <person name="Silar P."/>
            <person name="Natvig D."/>
            <person name="Lalanne C."/>
            <person name="Gautier V."/>
            <person name="Ament-Velasquez S.L."/>
            <person name="Kruys A."/>
            <person name="Hutchinson M.I."/>
            <person name="Powell A.J."/>
            <person name="Barry K."/>
            <person name="Miller A.N."/>
            <person name="Grigoriev I.V."/>
            <person name="Debuchy R."/>
            <person name="Gladieux P."/>
            <person name="Thoren M.H."/>
            <person name="Johannesson H."/>
        </authorList>
    </citation>
    <scope>NUCLEOTIDE SEQUENCE</scope>
    <source>
        <strain evidence="3">PSN4</strain>
    </source>
</reference>
<feature type="transmembrane region" description="Helical" evidence="2">
    <location>
        <begin position="515"/>
        <end position="533"/>
    </location>
</feature>
<feature type="transmembrane region" description="Helical" evidence="2">
    <location>
        <begin position="194"/>
        <end position="215"/>
    </location>
</feature>
<feature type="transmembrane region" description="Helical" evidence="2">
    <location>
        <begin position="336"/>
        <end position="359"/>
    </location>
</feature>
<feature type="compositionally biased region" description="Basic and acidic residues" evidence="1">
    <location>
        <begin position="117"/>
        <end position="127"/>
    </location>
</feature>
<feature type="compositionally biased region" description="Polar residues" evidence="1">
    <location>
        <begin position="128"/>
        <end position="138"/>
    </location>
</feature>
<feature type="region of interest" description="Disordered" evidence="1">
    <location>
        <begin position="1"/>
        <end position="179"/>
    </location>
</feature>
<feature type="transmembrane region" description="Helical" evidence="2">
    <location>
        <begin position="299"/>
        <end position="324"/>
    </location>
</feature>
<keyword evidence="2" id="KW-0812">Transmembrane</keyword>
<proteinExistence type="predicted"/>
<feature type="compositionally biased region" description="Low complexity" evidence="1">
    <location>
        <begin position="88"/>
        <end position="98"/>
    </location>
</feature>
<sequence>MDDNDRLKPGTSASSRSMTGQMPGQRPPCPIHPNGPNQIITGPVFYVPGVIRPGPGNRPVFVPGPGPGIPAYLHGQQALGPTPPGSPPGSSSATLPGPLMFLRPQSQSQSVQSFSDAESHARTKVQSESETDFQSATAFDSKAKLKGPERRSPLGFEPGADVQPEPKGPEATEKEVTREPALKGWRPRWLRRPVLVVFAVWFVVLVAGTESMFYLSNRDEGIAADPPPNMFYLWTMGPPAVFALTTLVWDRVNYQAMRLMPWIQLSNEPSGADQSIALDYHSQLFSPVLFITALRNRHYIVACGTAVALLLRVLTVLSTGMIFFEPSAPDGVTGRLLVQPIFLHITAGILALQAILCMVMTVGLGQPEMPPANPETIMGMALDLMHSTKLLRKLSGTGHLTRRQTRRLLSGTYRTIQRSSSHNVSTDSLIPPTFTVSCAPESQGALIPALASMEPESGAGGTSSYTPPILRLLPRILASVVLLAMIGVVVGLSQISRGLPPGFTDVPGDPISYTHYLWTSVPTALAVCASLYFSALDSQIRAHAGFLFLQKGQANAQQLTTNLGDRLPTTAFVKGLGMGAWSVVSSSVAAVLGLLLCVVSGTVFIVDANAGRLLVNEVGTYMMIGVLAALFLLNLSLLGLLPRRMTAAKAPGSILGMASLLADSNIFERFPLAVEYMSSEGVCELFGEEAFRLGWFEKPEGGGMNFGIGVIEDMD</sequence>
<keyword evidence="2" id="KW-0472">Membrane</keyword>
<dbReference type="EMBL" id="MU839831">
    <property type="protein sequence ID" value="KAK1757193.1"/>
    <property type="molecule type" value="Genomic_DNA"/>
</dbReference>
<evidence type="ECO:0000256" key="2">
    <source>
        <dbReference type="SAM" id="Phobius"/>
    </source>
</evidence>
<evidence type="ECO:0000256" key="1">
    <source>
        <dbReference type="SAM" id="MobiDB-lite"/>
    </source>
</evidence>
<feature type="transmembrane region" description="Helical" evidence="2">
    <location>
        <begin position="231"/>
        <end position="249"/>
    </location>
</feature>
<dbReference type="PANTHER" id="PTHR37544">
    <property type="entry name" value="SPRAY-RELATED"/>
    <property type="match status" value="1"/>
</dbReference>
<comment type="caution">
    <text evidence="3">The sequence shown here is derived from an EMBL/GenBank/DDBJ whole genome shotgun (WGS) entry which is preliminary data.</text>
</comment>
<name>A0AAJ0BF81_9PEZI</name>
<feature type="compositionally biased region" description="Polar residues" evidence="1">
    <location>
        <begin position="11"/>
        <end position="22"/>
    </location>
</feature>
<evidence type="ECO:0000313" key="4">
    <source>
        <dbReference type="Proteomes" id="UP001239445"/>
    </source>
</evidence>
<dbReference type="PANTHER" id="PTHR37544:SF3">
    <property type="entry name" value="SPRAY"/>
    <property type="match status" value="1"/>
</dbReference>
<dbReference type="AlphaFoldDB" id="A0AAJ0BF81"/>
<feature type="transmembrane region" description="Helical" evidence="2">
    <location>
        <begin position="583"/>
        <end position="606"/>
    </location>
</feature>
<keyword evidence="4" id="KW-1185">Reference proteome</keyword>
<evidence type="ECO:0000313" key="3">
    <source>
        <dbReference type="EMBL" id="KAK1757193.1"/>
    </source>
</evidence>
<feature type="compositionally biased region" description="Basic and acidic residues" evidence="1">
    <location>
        <begin position="167"/>
        <end position="179"/>
    </location>
</feature>
<accession>A0AAJ0BF81</accession>
<dbReference type="InterPro" id="IPR021840">
    <property type="entry name" value="DUF3433"/>
</dbReference>
<organism evidence="3 4">
    <name type="scientific">Echria macrotheca</name>
    <dbReference type="NCBI Taxonomy" id="438768"/>
    <lineage>
        <taxon>Eukaryota</taxon>
        <taxon>Fungi</taxon>
        <taxon>Dikarya</taxon>
        <taxon>Ascomycota</taxon>
        <taxon>Pezizomycotina</taxon>
        <taxon>Sordariomycetes</taxon>
        <taxon>Sordariomycetidae</taxon>
        <taxon>Sordariales</taxon>
        <taxon>Schizotheciaceae</taxon>
        <taxon>Echria</taxon>
    </lineage>
</organism>
<dbReference type="Proteomes" id="UP001239445">
    <property type="component" value="Unassembled WGS sequence"/>
</dbReference>
<dbReference type="Pfam" id="PF11915">
    <property type="entry name" value="DUF3433"/>
    <property type="match status" value="2"/>
</dbReference>
<keyword evidence="2" id="KW-1133">Transmembrane helix</keyword>
<feature type="compositionally biased region" description="Low complexity" evidence="1">
    <location>
        <begin position="105"/>
        <end position="115"/>
    </location>
</feature>
<feature type="transmembrane region" description="Helical" evidence="2">
    <location>
        <begin position="618"/>
        <end position="641"/>
    </location>
</feature>
<feature type="transmembrane region" description="Helical" evidence="2">
    <location>
        <begin position="476"/>
        <end position="495"/>
    </location>
</feature>